<dbReference type="EMBL" id="KZ613496">
    <property type="protein sequence ID" value="PMD17999.1"/>
    <property type="molecule type" value="Genomic_DNA"/>
</dbReference>
<dbReference type="AlphaFoldDB" id="A0A2J6PVF3"/>
<name>A0A2J6PVF3_9HELO</name>
<accession>A0A2J6PVF3</accession>
<dbReference type="Proteomes" id="UP000235672">
    <property type="component" value="Unassembled WGS sequence"/>
</dbReference>
<evidence type="ECO:0000313" key="1">
    <source>
        <dbReference type="EMBL" id="PMD17999.1"/>
    </source>
</evidence>
<protein>
    <submittedName>
        <fullName evidence="1">Uncharacterized protein</fullName>
    </submittedName>
</protein>
<keyword evidence="2" id="KW-1185">Reference proteome</keyword>
<proteinExistence type="predicted"/>
<gene>
    <name evidence="1" type="ORF">NA56DRAFT_707041</name>
</gene>
<evidence type="ECO:0000313" key="2">
    <source>
        <dbReference type="Proteomes" id="UP000235672"/>
    </source>
</evidence>
<organism evidence="1 2">
    <name type="scientific">Hyaloscypha hepaticicola</name>
    <dbReference type="NCBI Taxonomy" id="2082293"/>
    <lineage>
        <taxon>Eukaryota</taxon>
        <taxon>Fungi</taxon>
        <taxon>Dikarya</taxon>
        <taxon>Ascomycota</taxon>
        <taxon>Pezizomycotina</taxon>
        <taxon>Leotiomycetes</taxon>
        <taxon>Helotiales</taxon>
        <taxon>Hyaloscyphaceae</taxon>
        <taxon>Hyaloscypha</taxon>
    </lineage>
</organism>
<sequence length="174" mass="19371">MPRKLPRWLTLRALHDKSEHIGGLFRRELRTAYYCENGAERLETRSASMSGNRPLPSAPSPALICVDQTKNETPQENCFRRFYADAEAQKDKMEELRAEVMPADDLHTTCIADWGLHGTLGSGKEEAEMVPAAVPTIRFLLSCCWFAFAPEDVDISAIASGGAVEQWSSEAVKQ</sequence>
<reference evidence="1 2" key="1">
    <citation type="submission" date="2016-05" db="EMBL/GenBank/DDBJ databases">
        <title>A degradative enzymes factory behind the ericoid mycorrhizal symbiosis.</title>
        <authorList>
            <consortium name="DOE Joint Genome Institute"/>
            <person name="Martino E."/>
            <person name="Morin E."/>
            <person name="Grelet G."/>
            <person name="Kuo A."/>
            <person name="Kohler A."/>
            <person name="Daghino S."/>
            <person name="Barry K."/>
            <person name="Choi C."/>
            <person name="Cichocki N."/>
            <person name="Clum A."/>
            <person name="Copeland A."/>
            <person name="Hainaut M."/>
            <person name="Haridas S."/>
            <person name="Labutti K."/>
            <person name="Lindquist E."/>
            <person name="Lipzen A."/>
            <person name="Khouja H.-R."/>
            <person name="Murat C."/>
            <person name="Ohm R."/>
            <person name="Olson A."/>
            <person name="Spatafora J."/>
            <person name="Veneault-Fourrey C."/>
            <person name="Henrissat B."/>
            <person name="Grigoriev I."/>
            <person name="Martin F."/>
            <person name="Perotto S."/>
        </authorList>
    </citation>
    <scope>NUCLEOTIDE SEQUENCE [LARGE SCALE GENOMIC DNA]</scope>
    <source>
        <strain evidence="1 2">UAMH 7357</strain>
    </source>
</reference>